<dbReference type="SUPFAM" id="SSF103506">
    <property type="entry name" value="Mitochondrial carrier"/>
    <property type="match status" value="1"/>
</dbReference>
<proteinExistence type="inferred from homology"/>
<evidence type="ECO:0000256" key="2">
    <source>
        <dbReference type="ARBA" id="ARBA00022448"/>
    </source>
</evidence>
<dbReference type="InterPro" id="IPR002067">
    <property type="entry name" value="MCP"/>
</dbReference>
<evidence type="ECO:0000256" key="8">
    <source>
        <dbReference type="SAM" id="Phobius"/>
    </source>
</evidence>
<keyword evidence="5 6" id="KW-0472">Membrane</keyword>
<accession>Q24D15</accession>
<feature type="repeat" description="Solcar" evidence="6">
    <location>
        <begin position="244"/>
        <end position="335"/>
    </location>
</feature>
<dbReference type="PROSITE" id="PS50920">
    <property type="entry name" value="SOLCAR"/>
    <property type="match status" value="3"/>
</dbReference>
<dbReference type="KEGG" id="tet:TTHERM_00711780"/>
<sequence length="339" mass="38735">MSSTTSNQAAVQNHVAITEALQQKNNIQKDGIKIDYKHSAFVEFCKYMTGPAVVQAVNKTIFAPLERMKIIHQAQNALYINEKAKFKNFFQFLQRIPTEQGIKAYWRGNFANIMYIIPRTIAQFAFFENINHFFFPAGEKNITELEYALRKFSAALTAGFCTLSLAYPFDLAKTRLSLEFAKNKYDKQFTGVLSALGETRRRGGFTGLYKGFWLANFTNIPYYLTLFTNLQIFKSMNQSEVSNSELFQYLAPASIAGLVSTLVVYPLDTVKRRLQINGYNGNFMYKGTWDCFKKIWDKEGALSLYRGITITSVKFLGSAALQTILVAYYSQLKKQYSLF</sequence>
<evidence type="ECO:0000313" key="9">
    <source>
        <dbReference type="EMBL" id="EAS05593.1"/>
    </source>
</evidence>
<gene>
    <name evidence="9" type="ORF">TTHERM_00711780</name>
</gene>
<dbReference type="GO" id="GO:0055085">
    <property type="term" value="P:transmembrane transport"/>
    <property type="evidence" value="ECO:0007669"/>
    <property type="project" value="InterPro"/>
</dbReference>
<dbReference type="Gene3D" id="1.50.40.10">
    <property type="entry name" value="Mitochondrial carrier domain"/>
    <property type="match status" value="1"/>
</dbReference>
<dbReference type="GO" id="GO:0016020">
    <property type="term" value="C:membrane"/>
    <property type="evidence" value="ECO:0007669"/>
    <property type="project" value="UniProtKB-SubCell"/>
</dbReference>
<dbReference type="STRING" id="312017.Q24D15"/>
<evidence type="ECO:0000256" key="7">
    <source>
        <dbReference type="RuleBase" id="RU000488"/>
    </source>
</evidence>
<feature type="repeat" description="Solcar" evidence="6">
    <location>
        <begin position="42"/>
        <end position="133"/>
    </location>
</feature>
<evidence type="ECO:0000256" key="5">
    <source>
        <dbReference type="ARBA" id="ARBA00023136"/>
    </source>
</evidence>
<dbReference type="InterPro" id="IPR018108">
    <property type="entry name" value="MCP_transmembrane"/>
</dbReference>
<organism evidence="9 10">
    <name type="scientific">Tetrahymena thermophila (strain SB210)</name>
    <dbReference type="NCBI Taxonomy" id="312017"/>
    <lineage>
        <taxon>Eukaryota</taxon>
        <taxon>Sar</taxon>
        <taxon>Alveolata</taxon>
        <taxon>Ciliophora</taxon>
        <taxon>Intramacronucleata</taxon>
        <taxon>Oligohymenophorea</taxon>
        <taxon>Hymenostomatida</taxon>
        <taxon>Tetrahymenina</taxon>
        <taxon>Tetrahymenidae</taxon>
        <taxon>Tetrahymena</taxon>
    </lineage>
</organism>
<keyword evidence="10" id="KW-1185">Reference proteome</keyword>
<dbReference type="HOGENOM" id="CLU_015166_12_0_1"/>
<evidence type="ECO:0000256" key="4">
    <source>
        <dbReference type="ARBA" id="ARBA00022737"/>
    </source>
</evidence>
<dbReference type="EMBL" id="GG662338">
    <property type="protein sequence ID" value="EAS05593.1"/>
    <property type="molecule type" value="Genomic_DNA"/>
</dbReference>
<evidence type="ECO:0000256" key="6">
    <source>
        <dbReference type="PROSITE-ProRule" id="PRU00282"/>
    </source>
</evidence>
<dbReference type="PRINTS" id="PR00926">
    <property type="entry name" value="MITOCARRIER"/>
</dbReference>
<feature type="transmembrane region" description="Helical" evidence="8">
    <location>
        <begin position="246"/>
        <end position="267"/>
    </location>
</feature>
<dbReference type="AlphaFoldDB" id="Q24D15"/>
<evidence type="ECO:0000256" key="1">
    <source>
        <dbReference type="ARBA" id="ARBA00004141"/>
    </source>
</evidence>
<keyword evidence="3 6" id="KW-0812">Transmembrane</keyword>
<dbReference type="InParanoid" id="Q24D15"/>
<dbReference type="RefSeq" id="XP_001025838.1">
    <property type="nucleotide sequence ID" value="XM_001025838.1"/>
</dbReference>
<name>Q24D15_TETTS</name>
<keyword evidence="2 7" id="KW-0813">Transport</keyword>
<dbReference type="Pfam" id="PF00153">
    <property type="entry name" value="Mito_carr"/>
    <property type="match status" value="3"/>
</dbReference>
<dbReference type="InterPro" id="IPR023395">
    <property type="entry name" value="MCP_dom_sf"/>
</dbReference>
<dbReference type="eggNOG" id="KOG0749">
    <property type="taxonomic scope" value="Eukaryota"/>
</dbReference>
<dbReference type="Proteomes" id="UP000009168">
    <property type="component" value="Unassembled WGS sequence"/>
</dbReference>
<comment type="similarity">
    <text evidence="7">Belongs to the mitochondrial carrier (TC 2.A.29) family.</text>
</comment>
<feature type="repeat" description="Solcar" evidence="6">
    <location>
        <begin position="146"/>
        <end position="236"/>
    </location>
</feature>
<dbReference type="GeneID" id="7827796"/>
<dbReference type="OMA" id="EFPLQFL"/>
<evidence type="ECO:0000313" key="10">
    <source>
        <dbReference type="Proteomes" id="UP000009168"/>
    </source>
</evidence>
<keyword evidence="8" id="KW-1133">Transmembrane helix</keyword>
<keyword evidence="4" id="KW-0677">Repeat</keyword>
<dbReference type="OrthoDB" id="434730at2759"/>
<comment type="subcellular location">
    <subcellularLocation>
        <location evidence="1">Membrane</location>
        <topology evidence="1">Multi-pass membrane protein</topology>
    </subcellularLocation>
</comment>
<dbReference type="PANTHER" id="PTHR24089">
    <property type="entry name" value="SOLUTE CARRIER FAMILY 25"/>
    <property type="match status" value="1"/>
</dbReference>
<protein>
    <submittedName>
        <fullName evidence="9">Solute carrier family protein</fullName>
    </submittedName>
</protein>
<reference evidence="10" key="1">
    <citation type="journal article" date="2006" name="PLoS Biol.">
        <title>Macronuclear genome sequence of the ciliate Tetrahymena thermophila, a model eukaryote.</title>
        <authorList>
            <person name="Eisen J.A."/>
            <person name="Coyne R.S."/>
            <person name="Wu M."/>
            <person name="Wu D."/>
            <person name="Thiagarajan M."/>
            <person name="Wortman J.R."/>
            <person name="Badger J.H."/>
            <person name="Ren Q."/>
            <person name="Amedeo P."/>
            <person name="Jones K.M."/>
            <person name="Tallon L.J."/>
            <person name="Delcher A.L."/>
            <person name="Salzberg S.L."/>
            <person name="Silva J.C."/>
            <person name="Haas B.J."/>
            <person name="Majoros W.H."/>
            <person name="Farzad M."/>
            <person name="Carlton J.M."/>
            <person name="Smith R.K. Jr."/>
            <person name="Garg J."/>
            <person name="Pearlman R.E."/>
            <person name="Karrer K.M."/>
            <person name="Sun L."/>
            <person name="Manning G."/>
            <person name="Elde N.C."/>
            <person name="Turkewitz A.P."/>
            <person name="Asai D.J."/>
            <person name="Wilkes D.E."/>
            <person name="Wang Y."/>
            <person name="Cai H."/>
            <person name="Collins K."/>
            <person name="Stewart B.A."/>
            <person name="Lee S.R."/>
            <person name="Wilamowska K."/>
            <person name="Weinberg Z."/>
            <person name="Ruzzo W.L."/>
            <person name="Wloga D."/>
            <person name="Gaertig J."/>
            <person name="Frankel J."/>
            <person name="Tsao C.-C."/>
            <person name="Gorovsky M.A."/>
            <person name="Keeling P.J."/>
            <person name="Waller R.F."/>
            <person name="Patron N.J."/>
            <person name="Cherry J.M."/>
            <person name="Stover N.A."/>
            <person name="Krieger C.J."/>
            <person name="del Toro C."/>
            <person name="Ryder H.F."/>
            <person name="Williamson S.C."/>
            <person name="Barbeau R.A."/>
            <person name="Hamilton E.P."/>
            <person name="Orias E."/>
        </authorList>
    </citation>
    <scope>NUCLEOTIDE SEQUENCE [LARGE SCALE GENOMIC DNA]</scope>
    <source>
        <strain evidence="10">SB210</strain>
    </source>
</reference>
<evidence type="ECO:0000256" key="3">
    <source>
        <dbReference type="ARBA" id="ARBA00022692"/>
    </source>
</evidence>